<feature type="compositionally biased region" description="Low complexity" evidence="1">
    <location>
        <begin position="184"/>
        <end position="194"/>
    </location>
</feature>
<dbReference type="AlphaFoldDB" id="A0ABD1Z7F4"/>
<evidence type="ECO:0000256" key="1">
    <source>
        <dbReference type="SAM" id="MobiDB-lite"/>
    </source>
</evidence>
<protein>
    <submittedName>
        <fullName evidence="2">Uncharacterized protein</fullName>
    </submittedName>
</protein>
<dbReference type="PANTHER" id="PTHR31968">
    <property type="entry name" value="SERINE/ARGININE-RELATED PROTEIN 53"/>
    <property type="match status" value="1"/>
</dbReference>
<accession>A0ABD1Z7F4</accession>
<feature type="compositionally biased region" description="Basic residues" evidence="1">
    <location>
        <begin position="115"/>
        <end position="128"/>
    </location>
</feature>
<keyword evidence="3" id="KW-1185">Reference proteome</keyword>
<sequence>MEEEKAAAYYDELVRKGGNAAKYKQGLGFEDSQAPPLPKSERYGSLSNFVKSSPGRTAAVERECRLDSIRDKLRRKEDDNSLRKASPDRNRKRDREDYRDQRRRRSSRTPESPRRDRKREKSSRHKSSSLRDSDPEIVKKVYSERQKRSRSRSRSRRSDSPKSRARAETPEKNSTVKARECPQSRSPSPSRSSSGASHERWRRHSRQTRKDRSTSPEDYGRHSRSTSKRRSRRSRSRSVERRRRRSRSRSHSYDKGTNGRKPQRRSSSFSPRRAFRRERSRSPPCYTSSYRRREDSYGERVSERSSRYRTDIKRRRYEDERKADGSYRDRNHRSGERSRSGQEKTQERNYSKLIPNFDSMTPAEKVKAKMKLQLSETVVKDKSKGMSDEWERFDFDKNAPLDDDAKQDYFGDGTGAGDDTTFLKNTGSTFVSWTNQVTREAERQSIHDNAIFGPPQGLRIRVSKPEAHPEVEKNDHSQDSEDQPVIVEEAAVCHKDETPDESLMAKPGATMVVSEQVIAMQQAGSWQERARHQFLLRHLCKGRLSLSSQTEFGIRGFSWSYCSKGSVFFL</sequence>
<feature type="compositionally biased region" description="Basic residues" evidence="1">
    <location>
        <begin position="222"/>
        <end position="250"/>
    </location>
</feature>
<dbReference type="InterPro" id="IPR034604">
    <property type="entry name" value="SRRP53"/>
</dbReference>
<feature type="compositionally biased region" description="Polar residues" evidence="1">
    <location>
        <begin position="45"/>
        <end position="55"/>
    </location>
</feature>
<comment type="caution">
    <text evidence="2">The sequence shown here is derived from an EMBL/GenBank/DDBJ whole genome shotgun (WGS) entry which is preliminary data.</text>
</comment>
<proteinExistence type="predicted"/>
<organism evidence="2 3">
    <name type="scientific">Riccia fluitans</name>
    <dbReference type="NCBI Taxonomy" id="41844"/>
    <lineage>
        <taxon>Eukaryota</taxon>
        <taxon>Viridiplantae</taxon>
        <taxon>Streptophyta</taxon>
        <taxon>Embryophyta</taxon>
        <taxon>Marchantiophyta</taxon>
        <taxon>Marchantiopsida</taxon>
        <taxon>Marchantiidae</taxon>
        <taxon>Marchantiales</taxon>
        <taxon>Ricciaceae</taxon>
        <taxon>Riccia</taxon>
    </lineage>
</organism>
<feature type="compositionally biased region" description="Basic and acidic residues" evidence="1">
    <location>
        <begin position="291"/>
        <end position="350"/>
    </location>
</feature>
<feature type="compositionally biased region" description="Basic and acidic residues" evidence="1">
    <location>
        <begin position="156"/>
        <end position="171"/>
    </location>
</feature>
<reference evidence="2 3" key="1">
    <citation type="submission" date="2024-09" db="EMBL/GenBank/DDBJ databases">
        <title>Chromosome-scale assembly of Riccia fluitans.</title>
        <authorList>
            <person name="Paukszto L."/>
            <person name="Sawicki J."/>
            <person name="Karawczyk K."/>
            <person name="Piernik-Szablinska J."/>
            <person name="Szczecinska M."/>
            <person name="Mazdziarz M."/>
        </authorList>
    </citation>
    <scope>NUCLEOTIDE SEQUENCE [LARGE SCALE GENOMIC DNA]</scope>
    <source>
        <strain evidence="2">Rf_01</strain>
        <tissue evidence="2">Aerial parts of the thallus</tissue>
    </source>
</reference>
<feature type="compositionally biased region" description="Basic and acidic residues" evidence="1">
    <location>
        <begin position="129"/>
        <end position="146"/>
    </location>
</feature>
<evidence type="ECO:0000313" key="3">
    <source>
        <dbReference type="Proteomes" id="UP001605036"/>
    </source>
</evidence>
<evidence type="ECO:0000313" key="2">
    <source>
        <dbReference type="EMBL" id="KAL2643383.1"/>
    </source>
</evidence>
<dbReference type="Proteomes" id="UP001605036">
    <property type="component" value="Unassembled WGS sequence"/>
</dbReference>
<feature type="compositionally biased region" description="Basic and acidic residues" evidence="1">
    <location>
        <begin position="208"/>
        <end position="221"/>
    </location>
</feature>
<feature type="compositionally biased region" description="Basic and acidic residues" evidence="1">
    <location>
        <begin position="59"/>
        <end position="100"/>
    </location>
</feature>
<feature type="region of interest" description="Disordered" evidence="1">
    <location>
        <begin position="26"/>
        <end position="352"/>
    </location>
</feature>
<dbReference type="PANTHER" id="PTHR31968:SF4">
    <property type="entry name" value="SERINE_ARGININE-RELATED PROTEIN 53"/>
    <property type="match status" value="1"/>
</dbReference>
<gene>
    <name evidence="2" type="ORF">R1flu_010970</name>
</gene>
<name>A0ABD1Z7F4_9MARC</name>
<dbReference type="EMBL" id="JBHFFA010000002">
    <property type="protein sequence ID" value="KAL2643383.1"/>
    <property type="molecule type" value="Genomic_DNA"/>
</dbReference>